<evidence type="ECO:0000256" key="1">
    <source>
        <dbReference type="ARBA" id="ARBA00009981"/>
    </source>
</evidence>
<dbReference type="PANTHER" id="PTHR33713:SF6">
    <property type="entry name" value="ANTITOXIN YEFM"/>
    <property type="match status" value="1"/>
</dbReference>
<dbReference type="InterPro" id="IPR051405">
    <property type="entry name" value="phD/YefM_antitoxin"/>
</dbReference>
<dbReference type="NCBIfam" id="TIGR01552">
    <property type="entry name" value="phd_fam"/>
    <property type="match status" value="1"/>
</dbReference>
<reference evidence="4" key="1">
    <citation type="submission" date="2016-10" db="EMBL/GenBank/DDBJ databases">
        <authorList>
            <person name="Varghese N."/>
            <person name="Submissions S."/>
        </authorList>
    </citation>
    <scope>NUCLEOTIDE SEQUENCE [LARGE SCALE GENOMIC DNA]</scope>
    <source>
        <strain evidence="4">DSM 20524</strain>
    </source>
</reference>
<evidence type="ECO:0000313" key="4">
    <source>
        <dbReference type="Proteomes" id="UP000198929"/>
    </source>
</evidence>
<dbReference type="Gene3D" id="6.10.250.330">
    <property type="match status" value="1"/>
</dbReference>
<accession>A0A1H9TCH0</accession>
<proteinExistence type="inferred from homology"/>
<evidence type="ECO:0000313" key="3">
    <source>
        <dbReference type="EMBL" id="SER94808.1"/>
    </source>
</evidence>
<protein>
    <recommendedName>
        <fullName evidence="2">Antitoxin</fullName>
    </recommendedName>
</protein>
<dbReference type="PANTHER" id="PTHR33713">
    <property type="entry name" value="ANTITOXIN YAFN-RELATED"/>
    <property type="match status" value="1"/>
</dbReference>
<dbReference type="EMBL" id="FOGQ01000005">
    <property type="protein sequence ID" value="SER94808.1"/>
    <property type="molecule type" value="Genomic_DNA"/>
</dbReference>
<dbReference type="RefSeq" id="WP_092258246.1">
    <property type="nucleotide sequence ID" value="NZ_CP047199.1"/>
</dbReference>
<dbReference type="Gene3D" id="3.40.1620.10">
    <property type="entry name" value="YefM-like domain"/>
    <property type="match status" value="1"/>
</dbReference>
<dbReference type="Proteomes" id="UP000198929">
    <property type="component" value="Unassembled WGS sequence"/>
</dbReference>
<keyword evidence="4" id="KW-1185">Reference proteome</keyword>
<sequence length="86" mass="9631">MKTISFTESRNNYAAVMDSVIDDREPVVITRTGRDPVVMIALDDYNSLQETAYLMRSPENSKRLRESIAELEAGGGVVHELLDEEA</sequence>
<dbReference type="STRING" id="1121357.SAMN05661109_01411"/>
<dbReference type="AlphaFoldDB" id="A0A1H9TCH0"/>
<organism evidence="3 4">
    <name type="scientific">Corynebacterium cystitidis DSM 20524</name>
    <dbReference type="NCBI Taxonomy" id="1121357"/>
    <lineage>
        <taxon>Bacteria</taxon>
        <taxon>Bacillati</taxon>
        <taxon>Actinomycetota</taxon>
        <taxon>Actinomycetes</taxon>
        <taxon>Mycobacteriales</taxon>
        <taxon>Corynebacteriaceae</taxon>
        <taxon>Corynebacterium</taxon>
    </lineage>
</organism>
<name>A0A1H9TCH0_9CORY</name>
<evidence type="ECO:0000256" key="2">
    <source>
        <dbReference type="RuleBase" id="RU362080"/>
    </source>
</evidence>
<dbReference type="InterPro" id="IPR006442">
    <property type="entry name" value="Antitoxin_Phd/YefM"/>
</dbReference>
<dbReference type="InterPro" id="IPR036165">
    <property type="entry name" value="YefM-like_sf"/>
</dbReference>
<dbReference type="Pfam" id="PF02604">
    <property type="entry name" value="PhdYeFM_antitox"/>
    <property type="match status" value="1"/>
</dbReference>
<dbReference type="SUPFAM" id="SSF143120">
    <property type="entry name" value="YefM-like"/>
    <property type="match status" value="1"/>
</dbReference>
<comment type="function">
    <text evidence="2">Antitoxin component of a type II toxin-antitoxin (TA) system.</text>
</comment>
<comment type="similarity">
    <text evidence="1 2">Belongs to the phD/YefM antitoxin family.</text>
</comment>
<gene>
    <name evidence="3" type="ORF">SAMN05661109_01411</name>
</gene>